<keyword evidence="3" id="KW-1185">Reference proteome</keyword>
<dbReference type="AlphaFoldDB" id="A0A917BTK6"/>
<proteinExistence type="predicted"/>
<reference evidence="2" key="2">
    <citation type="submission" date="2020-09" db="EMBL/GenBank/DDBJ databases">
        <authorList>
            <person name="Sun Q."/>
            <person name="Sedlacek I."/>
        </authorList>
    </citation>
    <scope>NUCLEOTIDE SEQUENCE</scope>
    <source>
        <strain evidence="2">CCM 7897</strain>
    </source>
</reference>
<evidence type="ECO:0000313" key="3">
    <source>
        <dbReference type="Proteomes" id="UP000606044"/>
    </source>
</evidence>
<comment type="caution">
    <text evidence="2">The sequence shown here is derived from an EMBL/GenBank/DDBJ whole genome shotgun (WGS) entry which is preliminary data.</text>
</comment>
<keyword evidence="1" id="KW-1133">Transmembrane helix</keyword>
<evidence type="ECO:0000256" key="1">
    <source>
        <dbReference type="SAM" id="Phobius"/>
    </source>
</evidence>
<dbReference type="EMBL" id="BMCT01000001">
    <property type="protein sequence ID" value="GGF56943.1"/>
    <property type="molecule type" value="Genomic_DNA"/>
</dbReference>
<dbReference type="RefSeq" id="WP_280514964.1">
    <property type="nucleotide sequence ID" value="NZ_BMCT01000001.1"/>
</dbReference>
<accession>A0A917BTK6</accession>
<gene>
    <name evidence="2" type="ORF">GCM10007301_15810</name>
</gene>
<keyword evidence="1" id="KW-0472">Membrane</keyword>
<keyword evidence="1" id="KW-0812">Transmembrane</keyword>
<reference evidence="2" key="1">
    <citation type="journal article" date="2014" name="Int. J. Syst. Evol. Microbiol.">
        <title>Complete genome sequence of Corynebacterium casei LMG S-19264T (=DSM 44701T), isolated from a smear-ripened cheese.</title>
        <authorList>
            <consortium name="US DOE Joint Genome Institute (JGI-PGF)"/>
            <person name="Walter F."/>
            <person name="Albersmeier A."/>
            <person name="Kalinowski J."/>
            <person name="Ruckert C."/>
        </authorList>
    </citation>
    <scope>NUCLEOTIDE SEQUENCE</scope>
    <source>
        <strain evidence="2">CCM 7897</strain>
    </source>
</reference>
<feature type="transmembrane region" description="Helical" evidence="1">
    <location>
        <begin position="21"/>
        <end position="40"/>
    </location>
</feature>
<name>A0A917BTK6_9HYPH</name>
<dbReference type="Proteomes" id="UP000606044">
    <property type="component" value="Unassembled WGS sequence"/>
</dbReference>
<protein>
    <submittedName>
        <fullName evidence="2">Uncharacterized protein</fullName>
    </submittedName>
</protein>
<sequence length="43" mass="4716">MPQRTRQDIGEQHQLGGGMEGLLYLLFGMALIGLFVLGTLPRS</sequence>
<organism evidence="2 3">
    <name type="scientific">Azorhizobium oxalatiphilum</name>
    <dbReference type="NCBI Taxonomy" id="980631"/>
    <lineage>
        <taxon>Bacteria</taxon>
        <taxon>Pseudomonadati</taxon>
        <taxon>Pseudomonadota</taxon>
        <taxon>Alphaproteobacteria</taxon>
        <taxon>Hyphomicrobiales</taxon>
        <taxon>Xanthobacteraceae</taxon>
        <taxon>Azorhizobium</taxon>
    </lineage>
</organism>
<evidence type="ECO:0000313" key="2">
    <source>
        <dbReference type="EMBL" id="GGF56943.1"/>
    </source>
</evidence>